<accession>A0AAN6WP75</accession>
<dbReference type="Proteomes" id="UP001302126">
    <property type="component" value="Unassembled WGS sequence"/>
</dbReference>
<name>A0AAN6WP75_9PEZI</name>
<comment type="caution">
    <text evidence="1">The sequence shown here is derived from an EMBL/GenBank/DDBJ whole genome shotgun (WGS) entry which is preliminary data.</text>
</comment>
<dbReference type="AlphaFoldDB" id="A0AAN6WP75"/>
<reference evidence="1" key="1">
    <citation type="journal article" date="2023" name="Mol. Phylogenet. Evol.">
        <title>Genome-scale phylogeny and comparative genomics of the fungal order Sordariales.</title>
        <authorList>
            <person name="Hensen N."/>
            <person name="Bonometti L."/>
            <person name="Westerberg I."/>
            <person name="Brannstrom I.O."/>
            <person name="Guillou S."/>
            <person name="Cros-Aarteil S."/>
            <person name="Calhoun S."/>
            <person name="Haridas S."/>
            <person name="Kuo A."/>
            <person name="Mondo S."/>
            <person name="Pangilinan J."/>
            <person name="Riley R."/>
            <person name="LaButti K."/>
            <person name="Andreopoulos B."/>
            <person name="Lipzen A."/>
            <person name="Chen C."/>
            <person name="Yan M."/>
            <person name="Daum C."/>
            <person name="Ng V."/>
            <person name="Clum A."/>
            <person name="Steindorff A."/>
            <person name="Ohm R.A."/>
            <person name="Martin F."/>
            <person name="Silar P."/>
            <person name="Natvig D.O."/>
            <person name="Lalanne C."/>
            <person name="Gautier V."/>
            <person name="Ament-Velasquez S.L."/>
            <person name="Kruys A."/>
            <person name="Hutchinson M.I."/>
            <person name="Powell A.J."/>
            <person name="Barry K."/>
            <person name="Miller A.N."/>
            <person name="Grigoriev I.V."/>
            <person name="Debuchy R."/>
            <person name="Gladieux P."/>
            <person name="Hiltunen Thoren M."/>
            <person name="Johannesson H."/>
        </authorList>
    </citation>
    <scope>NUCLEOTIDE SEQUENCE</scope>
    <source>
        <strain evidence="1">PSN309</strain>
    </source>
</reference>
<evidence type="ECO:0008006" key="3">
    <source>
        <dbReference type="Google" id="ProtNLM"/>
    </source>
</evidence>
<proteinExistence type="predicted"/>
<dbReference type="EMBL" id="MU864457">
    <property type="protein sequence ID" value="KAK4185233.1"/>
    <property type="molecule type" value="Genomic_DNA"/>
</dbReference>
<organism evidence="1 2">
    <name type="scientific">Podospora australis</name>
    <dbReference type="NCBI Taxonomy" id="1536484"/>
    <lineage>
        <taxon>Eukaryota</taxon>
        <taxon>Fungi</taxon>
        <taxon>Dikarya</taxon>
        <taxon>Ascomycota</taxon>
        <taxon>Pezizomycotina</taxon>
        <taxon>Sordariomycetes</taxon>
        <taxon>Sordariomycetidae</taxon>
        <taxon>Sordariales</taxon>
        <taxon>Podosporaceae</taxon>
        <taxon>Podospora</taxon>
    </lineage>
</organism>
<gene>
    <name evidence="1" type="ORF">QBC35DRAFT_476567</name>
</gene>
<evidence type="ECO:0000313" key="2">
    <source>
        <dbReference type="Proteomes" id="UP001302126"/>
    </source>
</evidence>
<sequence length="276" mass="30626">MQTIELPADKPTLGHFLVADAWKLASSPAFKYLVEKLQKSAPEIQNIVAFSLGSLTDGLIENTQAVNDGAENPPGDKKNLCTRPVMQHVLVLCLSRALKLKDGLNVLQDRSYHGISEELLKDFYGMWLTHDISTALININASTLVISTSPTNQIRSMVTNMGIKPAAMIWEYTDPKLLTAPDPTIMVVDTLQQGYTEIPILQYPDLIDKDTALFVRPKGKEVDPQDLQHTHWTQGFLSGFRAAQKDYLAKPTVMTVKPIVKAKQVDEEDHGSLFVS</sequence>
<keyword evidence="2" id="KW-1185">Reference proteome</keyword>
<protein>
    <recommendedName>
        <fullName evidence="3">SRR1-like domain-containing protein</fullName>
    </recommendedName>
</protein>
<evidence type="ECO:0000313" key="1">
    <source>
        <dbReference type="EMBL" id="KAK4185233.1"/>
    </source>
</evidence>
<reference evidence="1" key="2">
    <citation type="submission" date="2023-05" db="EMBL/GenBank/DDBJ databases">
        <authorList>
            <consortium name="Lawrence Berkeley National Laboratory"/>
            <person name="Steindorff A."/>
            <person name="Hensen N."/>
            <person name="Bonometti L."/>
            <person name="Westerberg I."/>
            <person name="Brannstrom I.O."/>
            <person name="Guillou S."/>
            <person name="Cros-Aarteil S."/>
            <person name="Calhoun S."/>
            <person name="Haridas S."/>
            <person name="Kuo A."/>
            <person name="Mondo S."/>
            <person name="Pangilinan J."/>
            <person name="Riley R."/>
            <person name="Labutti K."/>
            <person name="Andreopoulos B."/>
            <person name="Lipzen A."/>
            <person name="Chen C."/>
            <person name="Yanf M."/>
            <person name="Daum C."/>
            <person name="Ng V."/>
            <person name="Clum A."/>
            <person name="Ohm R."/>
            <person name="Martin F."/>
            <person name="Silar P."/>
            <person name="Natvig D."/>
            <person name="Lalanne C."/>
            <person name="Gautier V."/>
            <person name="Ament-Velasquez S.L."/>
            <person name="Kruys A."/>
            <person name="Hutchinson M.I."/>
            <person name="Powell A.J."/>
            <person name="Barry K."/>
            <person name="Miller A.N."/>
            <person name="Grigoriev I.V."/>
            <person name="Debuchy R."/>
            <person name="Gladieux P."/>
            <person name="Thoren M.H."/>
            <person name="Johannesson H."/>
        </authorList>
    </citation>
    <scope>NUCLEOTIDE SEQUENCE</scope>
    <source>
        <strain evidence="1">PSN309</strain>
    </source>
</reference>